<keyword evidence="3" id="KW-1185">Reference proteome</keyword>
<gene>
    <name evidence="2" type="ORF">HYH03_001710</name>
</gene>
<dbReference type="InterPro" id="IPR052506">
    <property type="entry name" value="Bact_Fn-Binding"/>
</dbReference>
<dbReference type="PANTHER" id="PTHR48234">
    <property type="entry name" value="GH09231P"/>
    <property type="match status" value="1"/>
</dbReference>
<feature type="compositionally biased region" description="Pro residues" evidence="1">
    <location>
        <begin position="824"/>
        <end position="854"/>
    </location>
</feature>
<feature type="region of interest" description="Disordered" evidence="1">
    <location>
        <begin position="807"/>
        <end position="910"/>
    </location>
</feature>
<reference evidence="2" key="1">
    <citation type="journal article" date="2020" name="bioRxiv">
        <title>Comparative genomics of Chlamydomonas.</title>
        <authorList>
            <person name="Craig R.J."/>
            <person name="Hasan A.R."/>
            <person name="Ness R.W."/>
            <person name="Keightley P.D."/>
        </authorList>
    </citation>
    <scope>NUCLEOTIDE SEQUENCE</scope>
    <source>
        <strain evidence="2">CCAP 11/70</strain>
    </source>
</reference>
<dbReference type="EMBL" id="JAEHOE010000004">
    <property type="protein sequence ID" value="KAG2500128.1"/>
    <property type="molecule type" value="Genomic_DNA"/>
</dbReference>
<protein>
    <submittedName>
        <fullName evidence="2">Uncharacterized protein</fullName>
    </submittedName>
</protein>
<feature type="compositionally biased region" description="Basic residues" evidence="1">
    <location>
        <begin position="573"/>
        <end position="584"/>
    </location>
</feature>
<organism evidence="2 3">
    <name type="scientific">Edaphochlamys debaryana</name>
    <dbReference type="NCBI Taxonomy" id="47281"/>
    <lineage>
        <taxon>Eukaryota</taxon>
        <taxon>Viridiplantae</taxon>
        <taxon>Chlorophyta</taxon>
        <taxon>core chlorophytes</taxon>
        <taxon>Chlorophyceae</taxon>
        <taxon>CS clade</taxon>
        <taxon>Chlamydomonadales</taxon>
        <taxon>Chlamydomonadales incertae sedis</taxon>
        <taxon>Edaphochlamys</taxon>
    </lineage>
</organism>
<feature type="region of interest" description="Disordered" evidence="1">
    <location>
        <begin position="554"/>
        <end position="603"/>
    </location>
</feature>
<dbReference type="AlphaFoldDB" id="A0A836C5K3"/>
<comment type="caution">
    <text evidence="2">The sequence shown here is derived from an EMBL/GenBank/DDBJ whole genome shotgun (WGS) entry which is preliminary data.</text>
</comment>
<proteinExistence type="predicted"/>
<evidence type="ECO:0000313" key="2">
    <source>
        <dbReference type="EMBL" id="KAG2500128.1"/>
    </source>
</evidence>
<name>A0A836C5K3_9CHLO</name>
<dbReference type="PANTHER" id="PTHR48234:SF1">
    <property type="entry name" value="SEA DOMAIN-CONTAINING PROTEIN-RELATED"/>
    <property type="match status" value="1"/>
</dbReference>
<evidence type="ECO:0000313" key="3">
    <source>
        <dbReference type="Proteomes" id="UP000612055"/>
    </source>
</evidence>
<accession>A0A836C5K3</accession>
<sequence>MVSVVGAASILDLSTFVDNAINLQSGSSLRLSNLTLLLPPLPLAAQAAARSLLAHLVTAAGGEGGGSLVLRGVTLVAPSCQDLSAFATRLCDVSTWGHTTTLTVEGGVVHYKTGGSMALGLTSANATPAVAKLEDVRVTCVPVEGGMSSVAEALLSGNAPGPPSPWPCTAVAVANWTGLRAVLTPEALAASSVAVLVTLTGDVDTVGTWQAPTVPVGLTVGLWGVPESGDQDLRVARMHFFFKEILRVQVGGRLLLHDVTLTGLPYPATVTDLAHLLAAWVWAFPLVESEGDLTNGSSAGLALPAFECNRCDLVLASDEVLWWGMESLGAFNATSGFRIEASLPADHTASFWTPDRWSPFVGGVVFLHDLYDTAYGSPTRVLHNCTLMPVNAYKGEGRGDRSDESDMSGASALYWPLMRAVGGVEQALQAARRTTFLSSRSPRVLDTVAVQCYNGAFFLVPSGTTPDPALGSPRGERLAPSGLQDATRYMAWDLSGPKDGGCAVGGPLTGSKAARVYWDMEGLVYRLILNPRGGTLTLRSLVLAGLPPSPLVNASSNATDSSAGGGPPALGGVHRRSLGGRRRVKAEEGETGTPPVPLSAPLSELMQPTPLGTLRPLPAPGLSSAAAPLPAPWQPPGWMAPLMGLAAPLWYFDFDRLQPGTPRLYLHNVTLLVARAELELMKRMLAAAGVLSTWLKVDKPAWDPAPPTPSAPPGAEDSPFLGDVGRRGRRLSWFDDDEVAAVFASMGNHRCAYSLLVSLFEWNSVSWYTNDTIFFLRALHLGWVGEEVAMTAALPYDAPAGSAIEVPPAVPDPRSLSPELEVPCPWPPPPAHPSPPTYPSPSRPDLPPSPPPINPEGSAGAAPDGSSPLPPVAPSTFAVGGQGGSASLPPAVPPPIDIGGYDSARRRLAF</sequence>
<dbReference type="Proteomes" id="UP000612055">
    <property type="component" value="Unassembled WGS sequence"/>
</dbReference>
<evidence type="ECO:0000256" key="1">
    <source>
        <dbReference type="SAM" id="MobiDB-lite"/>
    </source>
</evidence>